<dbReference type="GO" id="GO:0004674">
    <property type="term" value="F:protein serine/threonine kinase activity"/>
    <property type="evidence" value="ECO:0007669"/>
    <property type="project" value="UniProtKB-KW"/>
</dbReference>
<dbReference type="InterPro" id="IPR000719">
    <property type="entry name" value="Prot_kinase_dom"/>
</dbReference>
<accession>A0AAV7JNF8</accession>
<keyword evidence="5" id="KW-0808">Transferase</keyword>
<feature type="compositionally biased region" description="Low complexity" evidence="12">
    <location>
        <begin position="537"/>
        <end position="554"/>
    </location>
</feature>
<dbReference type="GO" id="GO:0005737">
    <property type="term" value="C:cytoplasm"/>
    <property type="evidence" value="ECO:0007669"/>
    <property type="project" value="UniProtKB-SubCell"/>
</dbReference>
<keyword evidence="8 11" id="KW-0067">ATP-binding</keyword>
<evidence type="ECO:0000259" key="13">
    <source>
        <dbReference type="PROSITE" id="PS50011"/>
    </source>
</evidence>
<keyword evidence="4" id="KW-0723">Serine/threonine-protein kinase</keyword>
<organism evidence="14 15">
    <name type="scientific">Oopsacas minuta</name>
    <dbReference type="NCBI Taxonomy" id="111878"/>
    <lineage>
        <taxon>Eukaryota</taxon>
        <taxon>Metazoa</taxon>
        <taxon>Porifera</taxon>
        <taxon>Hexactinellida</taxon>
        <taxon>Hexasterophora</taxon>
        <taxon>Lyssacinosida</taxon>
        <taxon>Leucopsacidae</taxon>
        <taxon>Oopsacas</taxon>
    </lineage>
</organism>
<feature type="domain" description="Protein kinase" evidence="13">
    <location>
        <begin position="40"/>
        <end position="302"/>
    </location>
</feature>
<feature type="region of interest" description="Disordered" evidence="12">
    <location>
        <begin position="379"/>
        <end position="484"/>
    </location>
</feature>
<evidence type="ECO:0000256" key="3">
    <source>
        <dbReference type="ARBA" id="ARBA00022490"/>
    </source>
</evidence>
<comment type="caution">
    <text evidence="14">The sequence shown here is derived from an EMBL/GenBank/DDBJ whole genome shotgun (WGS) entry which is preliminary data.</text>
</comment>
<comment type="catalytic activity">
    <reaction evidence="10">
        <text>L-seryl-[protein] + ATP = O-phospho-L-seryl-[protein] + ADP + H(+)</text>
        <dbReference type="Rhea" id="RHEA:17989"/>
        <dbReference type="Rhea" id="RHEA-COMP:9863"/>
        <dbReference type="Rhea" id="RHEA-COMP:11604"/>
        <dbReference type="ChEBI" id="CHEBI:15378"/>
        <dbReference type="ChEBI" id="CHEBI:29999"/>
        <dbReference type="ChEBI" id="CHEBI:30616"/>
        <dbReference type="ChEBI" id="CHEBI:83421"/>
        <dbReference type="ChEBI" id="CHEBI:456216"/>
        <dbReference type="EC" id="2.7.11.1"/>
    </reaction>
</comment>
<feature type="region of interest" description="Disordered" evidence="12">
    <location>
        <begin position="531"/>
        <end position="556"/>
    </location>
</feature>
<evidence type="ECO:0000256" key="11">
    <source>
        <dbReference type="PROSITE-ProRule" id="PRU10141"/>
    </source>
</evidence>
<dbReference type="PANTHER" id="PTHR24346">
    <property type="entry name" value="MAP/MICROTUBULE AFFINITY-REGULATING KINASE"/>
    <property type="match status" value="1"/>
</dbReference>
<dbReference type="SUPFAM" id="SSF56112">
    <property type="entry name" value="Protein kinase-like (PK-like)"/>
    <property type="match status" value="1"/>
</dbReference>
<evidence type="ECO:0000313" key="15">
    <source>
        <dbReference type="Proteomes" id="UP001165289"/>
    </source>
</evidence>
<evidence type="ECO:0000256" key="8">
    <source>
        <dbReference type="ARBA" id="ARBA00022840"/>
    </source>
</evidence>
<dbReference type="EC" id="2.7.11.1" evidence="2"/>
<dbReference type="FunFam" id="1.10.510.10:FF:001222">
    <property type="entry name" value="Serine/threonine-protein kinase ppk25"/>
    <property type="match status" value="1"/>
</dbReference>
<dbReference type="InterPro" id="IPR011009">
    <property type="entry name" value="Kinase-like_dom_sf"/>
</dbReference>
<proteinExistence type="predicted"/>
<dbReference type="Pfam" id="PF00069">
    <property type="entry name" value="Pkinase"/>
    <property type="match status" value="1"/>
</dbReference>
<keyword evidence="6 11" id="KW-0547">Nucleotide-binding</keyword>
<reference evidence="14 15" key="1">
    <citation type="journal article" date="2023" name="BMC Biol.">
        <title>The compact genome of the sponge Oopsacas minuta (Hexactinellida) is lacking key metazoan core genes.</title>
        <authorList>
            <person name="Santini S."/>
            <person name="Schenkelaars Q."/>
            <person name="Jourda C."/>
            <person name="Duchesne M."/>
            <person name="Belahbib H."/>
            <person name="Rocher C."/>
            <person name="Selva M."/>
            <person name="Riesgo A."/>
            <person name="Vervoort M."/>
            <person name="Leys S.P."/>
            <person name="Kodjabachian L."/>
            <person name="Le Bivic A."/>
            <person name="Borchiellini C."/>
            <person name="Claverie J.M."/>
            <person name="Renard E."/>
        </authorList>
    </citation>
    <scope>NUCLEOTIDE SEQUENCE [LARGE SCALE GENOMIC DNA]</scope>
    <source>
        <strain evidence="14">SPO-2</strain>
    </source>
</reference>
<evidence type="ECO:0000256" key="9">
    <source>
        <dbReference type="ARBA" id="ARBA00047899"/>
    </source>
</evidence>
<comment type="catalytic activity">
    <reaction evidence="9">
        <text>L-threonyl-[protein] + ATP = O-phospho-L-threonyl-[protein] + ADP + H(+)</text>
        <dbReference type="Rhea" id="RHEA:46608"/>
        <dbReference type="Rhea" id="RHEA-COMP:11060"/>
        <dbReference type="Rhea" id="RHEA-COMP:11605"/>
        <dbReference type="ChEBI" id="CHEBI:15378"/>
        <dbReference type="ChEBI" id="CHEBI:30013"/>
        <dbReference type="ChEBI" id="CHEBI:30616"/>
        <dbReference type="ChEBI" id="CHEBI:61977"/>
        <dbReference type="ChEBI" id="CHEBI:456216"/>
        <dbReference type="EC" id="2.7.11.1"/>
    </reaction>
</comment>
<feature type="binding site" evidence="11">
    <location>
        <position position="69"/>
    </location>
    <ligand>
        <name>ATP</name>
        <dbReference type="ChEBI" id="CHEBI:30616"/>
    </ligand>
</feature>
<evidence type="ECO:0000256" key="2">
    <source>
        <dbReference type="ARBA" id="ARBA00012513"/>
    </source>
</evidence>
<sequence length="952" mass="108476">MSVAVTPQEITQYFQLPAAVTKQNSTDIIRYKHTKRVGSFLIGKLLGTGSFAKVREGMHIHTSERIAIKAVDKNKAKDDSYVFKNLRREARIMQLLSHPNIIRLLEVVETENSYYMVMELVSGGDVMHHIMSSKHSCLDEHIVKKYIKQIITAIHYMHEAGIIHRDLKVENLLLDESNNIKIIDFGLSNFIHNPDNMTVNMVQTQCGSPAYAAPELLGHKNYGKEVDVWSIGVNMFAMLAGSLPYVVEPYDITALHAKILDGRINHIPDNITSSCKDLLMRFLTPDPAKRITLPEAIEHHWFKDLGMNISLVPYPSFPQYEDIERSVVVHITERFMLDENELISALTENKACNTSCMYHLVNLRLQRYLKSKPALHHVPTKPVLESRPSTQGSELHRARSLPASSHRRSRSVIEADSHSEPHKGPPSSPGRRTDNHRDRRDTNVFPPINRTTTSEGYTKASSYKTSRVRSGMRAPGSHNSSEGDDIEEYYVNNLTYQIPKDSSPVVIEDIYTNGIDTPGCEPNVLPIIRTSQRSARSTSGRGDPGSSSSSSNSSEELLPPVFQVEVLADSDSTEIIREVKRILERTDTQFVESVTPFHLKCKWANVNFSIQFAYNATQPTLEFRWISDFKTASFLTDTDSTLWTCVSEVSSPGLRREDYFSALDVWITRPQIASPRFLGAITLDIETREDVELLASNYKREEVDYLVDRVWGKFDIVCRRLLPKIKHYTPREEFVITDKEGDSVTFIPLSSDICHSEHFLTQFSYKFVFFCSDSELDSRIHLYCLTQDFISQSTPDFVSSNQLLSTISWLSDTLLPRIVRWGEESIGSVGTCGLPTQQLINLEEYSEVYLRLKGKYAHDFIKIWPESTDPIKFVCEDIGIASYLIVLWRKERRENGKDKMQYFFDLGCGNGLLTHILNSEGHPGKGVDMRKRKIWRLYGDNTHIEVITNNNY</sequence>
<dbReference type="PANTHER" id="PTHR24346:SF79">
    <property type="entry name" value="PROTEIN KINASE DOMAIN-CONTAINING PROTEIN"/>
    <property type="match status" value="1"/>
</dbReference>
<dbReference type="InterPro" id="IPR011671">
    <property type="entry name" value="tRNA_uracil_MeTrfase"/>
</dbReference>
<evidence type="ECO:0000256" key="1">
    <source>
        <dbReference type="ARBA" id="ARBA00004496"/>
    </source>
</evidence>
<dbReference type="PROSITE" id="PS00108">
    <property type="entry name" value="PROTEIN_KINASE_ST"/>
    <property type="match status" value="1"/>
</dbReference>
<dbReference type="GO" id="GO:0008168">
    <property type="term" value="F:methyltransferase activity"/>
    <property type="evidence" value="ECO:0007669"/>
    <property type="project" value="InterPro"/>
</dbReference>
<dbReference type="PROSITE" id="PS00107">
    <property type="entry name" value="PROTEIN_KINASE_ATP"/>
    <property type="match status" value="1"/>
</dbReference>
<dbReference type="GO" id="GO:0035556">
    <property type="term" value="P:intracellular signal transduction"/>
    <property type="evidence" value="ECO:0007669"/>
    <property type="project" value="TreeGrafter"/>
</dbReference>
<evidence type="ECO:0000256" key="4">
    <source>
        <dbReference type="ARBA" id="ARBA00022527"/>
    </source>
</evidence>
<feature type="compositionally biased region" description="Basic and acidic residues" evidence="12">
    <location>
        <begin position="411"/>
        <end position="423"/>
    </location>
</feature>
<evidence type="ECO:0000313" key="14">
    <source>
        <dbReference type="EMBL" id="KAI6650346.1"/>
    </source>
</evidence>
<protein>
    <recommendedName>
        <fullName evidence="2">non-specific serine/threonine protein kinase</fullName>
        <ecNumber evidence="2">2.7.11.1</ecNumber>
    </recommendedName>
</protein>
<dbReference type="FunFam" id="3.30.200.20:FF:000003">
    <property type="entry name" value="Non-specific serine/threonine protein kinase"/>
    <property type="match status" value="1"/>
</dbReference>
<evidence type="ECO:0000256" key="6">
    <source>
        <dbReference type="ARBA" id="ARBA00022741"/>
    </source>
</evidence>
<dbReference type="Gene3D" id="1.10.510.10">
    <property type="entry name" value="Transferase(Phosphotransferase) domain 1"/>
    <property type="match status" value="1"/>
</dbReference>
<dbReference type="SMART" id="SM00220">
    <property type="entry name" value="S_TKc"/>
    <property type="match status" value="1"/>
</dbReference>
<evidence type="ECO:0000256" key="7">
    <source>
        <dbReference type="ARBA" id="ARBA00022777"/>
    </source>
</evidence>
<gene>
    <name evidence="14" type="ORF">LOD99_6023</name>
</gene>
<comment type="subcellular location">
    <subcellularLocation>
        <location evidence="1">Cytoplasm</location>
    </subcellularLocation>
</comment>
<keyword evidence="15" id="KW-1185">Reference proteome</keyword>
<evidence type="ECO:0000256" key="5">
    <source>
        <dbReference type="ARBA" id="ARBA00022679"/>
    </source>
</evidence>
<dbReference type="EMBL" id="JAKMXF010000312">
    <property type="protein sequence ID" value="KAI6650346.1"/>
    <property type="molecule type" value="Genomic_DNA"/>
</dbReference>
<dbReference type="Proteomes" id="UP001165289">
    <property type="component" value="Unassembled WGS sequence"/>
</dbReference>
<dbReference type="PROSITE" id="PS50011">
    <property type="entry name" value="PROTEIN_KINASE_DOM"/>
    <property type="match status" value="1"/>
</dbReference>
<dbReference type="Pfam" id="PF07757">
    <property type="entry name" value="AdoMet_MTase"/>
    <property type="match status" value="1"/>
</dbReference>
<feature type="compositionally biased region" description="Polar residues" evidence="12">
    <location>
        <begin position="449"/>
        <end position="465"/>
    </location>
</feature>
<evidence type="ECO:0000256" key="10">
    <source>
        <dbReference type="ARBA" id="ARBA00048679"/>
    </source>
</evidence>
<keyword evidence="7 14" id="KW-0418">Kinase</keyword>
<dbReference type="InterPro" id="IPR008271">
    <property type="entry name" value="Ser/Thr_kinase_AS"/>
</dbReference>
<evidence type="ECO:0000256" key="12">
    <source>
        <dbReference type="SAM" id="MobiDB-lite"/>
    </source>
</evidence>
<dbReference type="GO" id="GO:0005524">
    <property type="term" value="F:ATP binding"/>
    <property type="evidence" value="ECO:0007669"/>
    <property type="project" value="UniProtKB-UniRule"/>
</dbReference>
<name>A0AAV7JNF8_9METZ</name>
<dbReference type="AlphaFoldDB" id="A0AAV7JNF8"/>
<keyword evidence="3" id="KW-0963">Cytoplasm</keyword>
<dbReference type="InterPro" id="IPR017441">
    <property type="entry name" value="Protein_kinase_ATP_BS"/>
</dbReference>
<feature type="compositionally biased region" description="Basic and acidic residues" evidence="12">
    <location>
        <begin position="431"/>
        <end position="442"/>
    </location>
</feature>